<dbReference type="RefSeq" id="XP_062686186.1">
    <property type="nucleotide sequence ID" value="XM_062830900.1"/>
</dbReference>
<accession>A0AAE0JNZ9</accession>
<dbReference type="PANTHER" id="PTHR36681:SF3">
    <property type="entry name" value="NUCLEAR GTPASE, GERMINAL CENTER-ASSOCIATED, TANDEM DUPLICATE 3"/>
    <property type="match status" value="1"/>
</dbReference>
<feature type="coiled-coil region" evidence="1">
    <location>
        <begin position="588"/>
        <end position="615"/>
    </location>
</feature>
<dbReference type="AlphaFoldDB" id="A0AAE0JNZ9"/>
<dbReference type="Gene3D" id="3.40.50.300">
    <property type="entry name" value="P-loop containing nucleotide triphosphate hydrolases"/>
    <property type="match status" value="1"/>
</dbReference>
<dbReference type="EMBL" id="JAUEPP010000001">
    <property type="protein sequence ID" value="KAK3354808.1"/>
    <property type="molecule type" value="Genomic_DNA"/>
</dbReference>
<feature type="domain" description="Dynamin N-terminal" evidence="3">
    <location>
        <begin position="67"/>
        <end position="269"/>
    </location>
</feature>
<proteinExistence type="predicted"/>
<evidence type="ECO:0000313" key="5">
    <source>
        <dbReference type="EMBL" id="KAK3354808.1"/>
    </source>
</evidence>
<feature type="coiled-coil region" evidence="1">
    <location>
        <begin position="339"/>
        <end position="366"/>
    </location>
</feature>
<feature type="region of interest" description="Disordered" evidence="2">
    <location>
        <begin position="933"/>
        <end position="981"/>
    </location>
</feature>
<evidence type="ECO:0000256" key="2">
    <source>
        <dbReference type="SAM" id="MobiDB-lite"/>
    </source>
</evidence>
<protein>
    <submittedName>
        <fullName evidence="5">Uncharacterized protein</fullName>
    </submittedName>
</protein>
<feature type="coiled-coil region" evidence="1">
    <location>
        <begin position="824"/>
        <end position="887"/>
    </location>
</feature>
<gene>
    <name evidence="5" type="ORF">B0H65DRAFT_584555</name>
</gene>
<dbReference type="SUPFAM" id="SSF52540">
    <property type="entry name" value="P-loop containing nucleoside triphosphate hydrolases"/>
    <property type="match status" value="1"/>
</dbReference>
<feature type="compositionally biased region" description="Basic and acidic residues" evidence="2">
    <location>
        <begin position="933"/>
        <end position="945"/>
    </location>
</feature>
<feature type="region of interest" description="Disordered" evidence="2">
    <location>
        <begin position="375"/>
        <end position="399"/>
    </location>
</feature>
<dbReference type="InterPro" id="IPR045063">
    <property type="entry name" value="Dynamin_N"/>
</dbReference>
<evidence type="ECO:0000259" key="3">
    <source>
        <dbReference type="Pfam" id="PF00350"/>
    </source>
</evidence>
<evidence type="ECO:0000259" key="4">
    <source>
        <dbReference type="Pfam" id="PF24564"/>
    </source>
</evidence>
<dbReference type="InterPro" id="IPR027417">
    <property type="entry name" value="P-loop_NTPase"/>
</dbReference>
<comment type="caution">
    <text evidence="5">The sequence shown here is derived from an EMBL/GenBank/DDBJ whole genome shotgun (WGS) entry which is preliminary data.</text>
</comment>
<feature type="coiled-coil region" evidence="1">
    <location>
        <begin position="401"/>
        <end position="442"/>
    </location>
</feature>
<dbReference type="PANTHER" id="PTHR36681">
    <property type="entry name" value="NUCLEAR GTPASE, GERMINAL CENTER-ASSOCIATED, TANDEM DUPLICATE 3"/>
    <property type="match status" value="1"/>
</dbReference>
<feature type="compositionally biased region" description="Polar residues" evidence="2">
    <location>
        <begin position="964"/>
        <end position="981"/>
    </location>
</feature>
<reference evidence="5" key="2">
    <citation type="submission" date="2023-06" db="EMBL/GenBank/DDBJ databases">
        <authorList>
            <consortium name="Lawrence Berkeley National Laboratory"/>
            <person name="Haridas S."/>
            <person name="Hensen N."/>
            <person name="Bonometti L."/>
            <person name="Westerberg I."/>
            <person name="Brannstrom I.O."/>
            <person name="Guillou S."/>
            <person name="Cros-Aarteil S."/>
            <person name="Calhoun S."/>
            <person name="Kuo A."/>
            <person name="Mondo S."/>
            <person name="Pangilinan J."/>
            <person name="Riley R."/>
            <person name="Labutti K."/>
            <person name="Andreopoulos B."/>
            <person name="Lipzen A."/>
            <person name="Chen C."/>
            <person name="Yanf M."/>
            <person name="Daum C."/>
            <person name="Ng V."/>
            <person name="Clum A."/>
            <person name="Steindorff A."/>
            <person name="Ohm R."/>
            <person name="Martin F."/>
            <person name="Silar P."/>
            <person name="Natvig D."/>
            <person name="Lalanne C."/>
            <person name="Gautier V."/>
            <person name="Ament-Velasquez S.L."/>
            <person name="Kruys A."/>
            <person name="Hutchinson M.I."/>
            <person name="Powell A.J."/>
            <person name="Barry K."/>
            <person name="Miller A.N."/>
            <person name="Grigoriev I.V."/>
            <person name="Debuchy R."/>
            <person name="Gladieux P."/>
            <person name="Thoren M.H."/>
            <person name="Johannesson H."/>
        </authorList>
    </citation>
    <scope>NUCLEOTIDE SEQUENCE</scope>
    <source>
        <strain evidence="5">CBS 560.94</strain>
    </source>
</reference>
<keyword evidence="6" id="KW-1185">Reference proteome</keyword>
<name>A0AAE0JNZ9_9PEZI</name>
<evidence type="ECO:0000313" key="6">
    <source>
        <dbReference type="Proteomes" id="UP001278500"/>
    </source>
</evidence>
<dbReference type="Proteomes" id="UP001278500">
    <property type="component" value="Unassembled WGS sequence"/>
</dbReference>
<dbReference type="GeneID" id="87868054"/>
<organism evidence="5 6">
    <name type="scientific">Neurospora tetraspora</name>
    <dbReference type="NCBI Taxonomy" id="94610"/>
    <lineage>
        <taxon>Eukaryota</taxon>
        <taxon>Fungi</taxon>
        <taxon>Dikarya</taxon>
        <taxon>Ascomycota</taxon>
        <taxon>Pezizomycotina</taxon>
        <taxon>Sordariomycetes</taxon>
        <taxon>Sordariomycetidae</taxon>
        <taxon>Sordariales</taxon>
        <taxon>Sordariaceae</taxon>
        <taxon>Neurospora</taxon>
    </lineage>
</organism>
<keyword evidence="1" id="KW-0175">Coiled coil</keyword>
<dbReference type="Pfam" id="PF00350">
    <property type="entry name" value="Dynamin_N"/>
    <property type="match status" value="1"/>
</dbReference>
<evidence type="ECO:0000256" key="1">
    <source>
        <dbReference type="SAM" id="Coils"/>
    </source>
</evidence>
<dbReference type="Pfam" id="PF24564">
    <property type="entry name" value="DUF7605"/>
    <property type="match status" value="1"/>
</dbReference>
<feature type="domain" description="DUF7605" evidence="4">
    <location>
        <begin position="661"/>
        <end position="816"/>
    </location>
</feature>
<dbReference type="InterPro" id="IPR056024">
    <property type="entry name" value="DUF7605"/>
</dbReference>
<sequence>MRKLASLQQLKSETSLLRLEAALEAGNNLLREIKSAFADATSVVEVAKWVKQADDLQAQSRKQRTVVGVVGSTGAGKSSMINAVLDEENLVPTNGMRACTATITEIQHNETEDEQAAYRAEIHFIHANDWIGELQALREDLKAPGNDIVGAEQLGSEPRAAVAYDKIRSVYPQLSKEDITKLEFSPEALAQQAPVKDVLGTVKVITAPTRSAFTDLLREYIDSKDRPGLHDSNAARSAVAATHLQQCTGLWVVAPITRIVDDKVAQNLLGMSFKRQLQFDGLYSTVTVVCTKTDDISVTEALRSMPREHSIHLDYRTMAILKEAEERLIKECSLVDKRIEDLIVLIDSLDEEVEQLELSLDSQDDETLIHGTAQQVTSTSSSGEDGLDDSAGCQEKRVDSREEAIRRLASLRAEKKAHRAEKSDLQDKAKSLREDLDKTRMEIGSLQSGIKSACIQYRNQYSRPVIRQQFAEGLKELDEESLSTRGEDGHGNSYTPRDYQAIAARLPVFCVSGRAYQKMSGMLRNDEPTTGYLSLEETEIIALQEHAQRTVASTRTDICHWYLTNLYSLVTELMVQVLIADKPLDLAKDLKDEELDFLEKSLKELSEKMHSAIEEAVNKCDLAIRDALDDNLDSAAARASTAAPRIATSWGMPKREGGIPFPTYRATCVRDGEYTGPSGRTDFNEDLCLPLMKHIAMPWERTFSHTIPHIIQSLGQDLSQCLSEFQDQMHRRPQLKNSASYELVSCRVKNYAESLQKAVKFSKLIQSDDQKKANRSFKPAVQKAMQKAYNFCKAESGAGSFERMKGYIAKQVRNEQKTMFNSAVDAAQDSLEELLDKLQKSIKSEVELVIRQVSDDYKHVIEDHNVLKALTSAQKEIRNLLDDLDSRFLPVLEMPVSTTVGHDNKGAEPADELALITSPSASAVLEYGAEQGTIKHEAPLPKEGVDSEMADLASTSEEAAKGSPTASVPTKPSFSLNQGSD</sequence>
<reference evidence="5" key="1">
    <citation type="journal article" date="2023" name="Mol. Phylogenet. Evol.">
        <title>Genome-scale phylogeny and comparative genomics of the fungal order Sordariales.</title>
        <authorList>
            <person name="Hensen N."/>
            <person name="Bonometti L."/>
            <person name="Westerberg I."/>
            <person name="Brannstrom I.O."/>
            <person name="Guillou S."/>
            <person name="Cros-Aarteil S."/>
            <person name="Calhoun S."/>
            <person name="Haridas S."/>
            <person name="Kuo A."/>
            <person name="Mondo S."/>
            <person name="Pangilinan J."/>
            <person name="Riley R."/>
            <person name="LaButti K."/>
            <person name="Andreopoulos B."/>
            <person name="Lipzen A."/>
            <person name="Chen C."/>
            <person name="Yan M."/>
            <person name="Daum C."/>
            <person name="Ng V."/>
            <person name="Clum A."/>
            <person name="Steindorff A."/>
            <person name="Ohm R.A."/>
            <person name="Martin F."/>
            <person name="Silar P."/>
            <person name="Natvig D.O."/>
            <person name="Lalanne C."/>
            <person name="Gautier V."/>
            <person name="Ament-Velasquez S.L."/>
            <person name="Kruys A."/>
            <person name="Hutchinson M.I."/>
            <person name="Powell A.J."/>
            <person name="Barry K."/>
            <person name="Miller A.N."/>
            <person name="Grigoriev I.V."/>
            <person name="Debuchy R."/>
            <person name="Gladieux P."/>
            <person name="Hiltunen Thoren M."/>
            <person name="Johannesson H."/>
        </authorList>
    </citation>
    <scope>NUCLEOTIDE SEQUENCE</scope>
    <source>
        <strain evidence="5">CBS 560.94</strain>
    </source>
</reference>